<dbReference type="SMART" id="SM00895">
    <property type="entry name" value="FCD"/>
    <property type="match status" value="1"/>
</dbReference>
<dbReference type="InterPro" id="IPR036388">
    <property type="entry name" value="WH-like_DNA-bd_sf"/>
</dbReference>
<reference evidence="5 6" key="1">
    <citation type="submission" date="2017-10" db="EMBL/GenBank/DDBJ databases">
        <title>Sedimentibacterium mangrovi gen. nov., sp. nov., a novel member of family Phyllobacteriacea isolated from mangrove sediment.</title>
        <authorList>
            <person name="Liao H."/>
            <person name="Tian Y."/>
        </authorList>
    </citation>
    <scope>NUCLEOTIDE SEQUENCE [LARGE SCALE GENOMIC DNA]</scope>
    <source>
        <strain evidence="5 6">X9-2-2</strain>
    </source>
</reference>
<evidence type="ECO:0000256" key="1">
    <source>
        <dbReference type="ARBA" id="ARBA00023015"/>
    </source>
</evidence>
<dbReference type="Pfam" id="PF07729">
    <property type="entry name" value="FCD"/>
    <property type="match status" value="1"/>
</dbReference>
<name>A0A2G1QQF1_9HYPH</name>
<comment type="caution">
    <text evidence="5">The sequence shown here is derived from an EMBL/GenBank/DDBJ whole genome shotgun (WGS) entry which is preliminary data.</text>
</comment>
<proteinExistence type="predicted"/>
<dbReference type="InterPro" id="IPR011711">
    <property type="entry name" value="GntR_C"/>
</dbReference>
<evidence type="ECO:0000259" key="4">
    <source>
        <dbReference type="PROSITE" id="PS50949"/>
    </source>
</evidence>
<dbReference type="Gene3D" id="1.10.10.10">
    <property type="entry name" value="Winged helix-like DNA-binding domain superfamily/Winged helix DNA-binding domain"/>
    <property type="match status" value="1"/>
</dbReference>
<dbReference type="SUPFAM" id="SSF48008">
    <property type="entry name" value="GntR ligand-binding domain-like"/>
    <property type="match status" value="1"/>
</dbReference>
<dbReference type="PRINTS" id="PR00035">
    <property type="entry name" value="HTHGNTR"/>
</dbReference>
<dbReference type="Pfam" id="PF00392">
    <property type="entry name" value="GntR"/>
    <property type="match status" value="1"/>
</dbReference>
<dbReference type="PROSITE" id="PS50949">
    <property type="entry name" value="HTH_GNTR"/>
    <property type="match status" value="1"/>
</dbReference>
<accession>A0A2G1QQF1</accession>
<evidence type="ECO:0000313" key="6">
    <source>
        <dbReference type="Proteomes" id="UP000221168"/>
    </source>
</evidence>
<evidence type="ECO:0000313" key="5">
    <source>
        <dbReference type="EMBL" id="PHP67680.1"/>
    </source>
</evidence>
<dbReference type="GO" id="GO:0003677">
    <property type="term" value="F:DNA binding"/>
    <property type="evidence" value="ECO:0007669"/>
    <property type="project" value="UniProtKB-KW"/>
</dbReference>
<dbReference type="GO" id="GO:0003700">
    <property type="term" value="F:DNA-binding transcription factor activity"/>
    <property type="evidence" value="ECO:0007669"/>
    <property type="project" value="InterPro"/>
</dbReference>
<keyword evidence="6" id="KW-1185">Reference proteome</keyword>
<dbReference type="AlphaFoldDB" id="A0A2G1QQF1"/>
<dbReference type="PANTHER" id="PTHR43537:SF6">
    <property type="entry name" value="HTH-TYPE TRANSCRIPTIONAL REPRESSOR RSPR"/>
    <property type="match status" value="1"/>
</dbReference>
<evidence type="ECO:0000256" key="3">
    <source>
        <dbReference type="ARBA" id="ARBA00023163"/>
    </source>
</evidence>
<dbReference type="InterPro" id="IPR036390">
    <property type="entry name" value="WH_DNA-bd_sf"/>
</dbReference>
<dbReference type="RefSeq" id="WP_099305782.1">
    <property type="nucleotide sequence ID" value="NZ_PDVP01000003.1"/>
</dbReference>
<dbReference type="InterPro" id="IPR000524">
    <property type="entry name" value="Tscrpt_reg_HTH_GntR"/>
</dbReference>
<sequence length="234" mass="26052">MTIQQPLHRQLDTGAAVGPQVYRLLRERIIRSELEPGTRISETEIAGDYAVSRQPVREAFIKLAEEGLLEIRPQRGTFVRKIAVPSVMDARFVREAIEADIVRQLAQAPVSGLEEELRGLLAAQAKAAGAGDWLRFIELDERFHRALADGAGKAYAWNVVEGVKAQMDRVRHLSAQRFPMDKLVEQHTAIVDGISGQNPDAAERAMRAHLREILNDLPAIAGSRPEYFEEAVQS</sequence>
<dbReference type="CDD" id="cd07377">
    <property type="entry name" value="WHTH_GntR"/>
    <property type="match status" value="1"/>
</dbReference>
<evidence type="ECO:0000256" key="2">
    <source>
        <dbReference type="ARBA" id="ARBA00023125"/>
    </source>
</evidence>
<keyword evidence="2" id="KW-0238">DNA-binding</keyword>
<dbReference type="SUPFAM" id="SSF46785">
    <property type="entry name" value="Winged helix' DNA-binding domain"/>
    <property type="match status" value="1"/>
</dbReference>
<keyword evidence="1" id="KW-0805">Transcription regulation</keyword>
<protein>
    <submittedName>
        <fullName evidence="5">GntR family transcriptional regulator</fullName>
    </submittedName>
</protein>
<dbReference type="PANTHER" id="PTHR43537">
    <property type="entry name" value="TRANSCRIPTIONAL REGULATOR, GNTR FAMILY"/>
    <property type="match status" value="1"/>
</dbReference>
<dbReference type="EMBL" id="PDVP01000003">
    <property type="protein sequence ID" value="PHP67680.1"/>
    <property type="molecule type" value="Genomic_DNA"/>
</dbReference>
<dbReference type="SMART" id="SM00345">
    <property type="entry name" value="HTH_GNTR"/>
    <property type="match status" value="1"/>
</dbReference>
<keyword evidence="3" id="KW-0804">Transcription</keyword>
<dbReference type="InterPro" id="IPR008920">
    <property type="entry name" value="TF_FadR/GntR_C"/>
</dbReference>
<organism evidence="5 6">
    <name type="scientific">Zhengella mangrovi</name>
    <dbReference type="NCBI Taxonomy" id="1982044"/>
    <lineage>
        <taxon>Bacteria</taxon>
        <taxon>Pseudomonadati</taxon>
        <taxon>Pseudomonadota</taxon>
        <taxon>Alphaproteobacteria</taxon>
        <taxon>Hyphomicrobiales</taxon>
        <taxon>Notoacmeibacteraceae</taxon>
        <taxon>Zhengella</taxon>
    </lineage>
</organism>
<gene>
    <name evidence="5" type="ORF">CSC94_08255</name>
</gene>
<dbReference type="Gene3D" id="1.20.120.530">
    <property type="entry name" value="GntR ligand-binding domain-like"/>
    <property type="match status" value="1"/>
</dbReference>
<feature type="domain" description="HTH gntR-type" evidence="4">
    <location>
        <begin position="15"/>
        <end position="82"/>
    </location>
</feature>
<dbReference type="OrthoDB" id="9788098at2"/>
<dbReference type="Proteomes" id="UP000221168">
    <property type="component" value="Unassembled WGS sequence"/>
</dbReference>